<dbReference type="RefSeq" id="WP_085087258.1">
    <property type="nucleotide sequence ID" value="NZ_FXAK01000007.1"/>
</dbReference>
<dbReference type="EMBL" id="FXAK01000007">
    <property type="protein sequence ID" value="SMF64610.1"/>
    <property type="molecule type" value="Genomic_DNA"/>
</dbReference>
<gene>
    <name evidence="1" type="ORF">SAMN02982917_3326</name>
</gene>
<dbReference type="Pfam" id="PF10049">
    <property type="entry name" value="DUF2283"/>
    <property type="match status" value="1"/>
</dbReference>
<dbReference type="AlphaFoldDB" id="A0A1X7G6C0"/>
<dbReference type="PANTHER" id="PTHR37029">
    <property type="entry name" value="SSR1768 PROTEIN"/>
    <property type="match status" value="1"/>
</dbReference>
<proteinExistence type="predicted"/>
<name>A0A1X7G6C0_9PROT</name>
<organism evidence="1 2">
    <name type="scientific">Azospirillum oryzae</name>
    <dbReference type="NCBI Taxonomy" id="286727"/>
    <lineage>
        <taxon>Bacteria</taxon>
        <taxon>Pseudomonadati</taxon>
        <taxon>Pseudomonadota</taxon>
        <taxon>Alphaproteobacteria</taxon>
        <taxon>Rhodospirillales</taxon>
        <taxon>Azospirillaceae</taxon>
        <taxon>Azospirillum</taxon>
    </lineage>
</organism>
<protein>
    <submittedName>
        <fullName evidence="1">Uncharacterized protein YuzE</fullName>
    </submittedName>
</protein>
<sequence>MKTSYDPGTDSLYIEVRPLPSKRTVEVEPDVMVDYGADGEPVGYDIQHASAKTDLIGRLILMPMAAE</sequence>
<evidence type="ECO:0000313" key="1">
    <source>
        <dbReference type="EMBL" id="SMF64610.1"/>
    </source>
</evidence>
<dbReference type="PANTHER" id="PTHR37029:SF1">
    <property type="entry name" value="SSR1768 PROTEIN"/>
    <property type="match status" value="1"/>
</dbReference>
<evidence type="ECO:0000313" key="2">
    <source>
        <dbReference type="Proteomes" id="UP000192936"/>
    </source>
</evidence>
<dbReference type="Proteomes" id="UP000192936">
    <property type="component" value="Unassembled WGS sequence"/>
</dbReference>
<dbReference type="OrthoDB" id="9799670at2"/>
<dbReference type="InterPro" id="IPR019270">
    <property type="entry name" value="DUF2283"/>
</dbReference>
<accession>A0A1X7G6C0</accession>
<dbReference type="STRING" id="286727.SAMN02982917_3326"/>
<reference evidence="1 2" key="1">
    <citation type="submission" date="2017-04" db="EMBL/GenBank/DDBJ databases">
        <authorList>
            <person name="Afonso C.L."/>
            <person name="Miller P.J."/>
            <person name="Scott M.A."/>
            <person name="Spackman E."/>
            <person name="Goraichik I."/>
            <person name="Dimitrov K.M."/>
            <person name="Suarez D.L."/>
            <person name="Swayne D.E."/>
        </authorList>
    </citation>
    <scope>NUCLEOTIDE SEQUENCE [LARGE SCALE GENOMIC DNA]</scope>
    <source>
        <strain evidence="1 2">A2P</strain>
    </source>
</reference>